<dbReference type="AlphaFoldDB" id="A0A1R1PNE9"/>
<dbReference type="GO" id="GO:0003899">
    <property type="term" value="F:DNA-directed RNA polymerase activity"/>
    <property type="evidence" value="ECO:0007669"/>
    <property type="project" value="UniProtKB-EC"/>
</dbReference>
<evidence type="ECO:0000259" key="9">
    <source>
        <dbReference type="Pfam" id="PF00940"/>
    </source>
</evidence>
<organism evidence="10 11">
    <name type="scientific">Zancudomyces culisetae</name>
    <name type="common">Gut fungus</name>
    <name type="synonym">Smittium culisetae</name>
    <dbReference type="NCBI Taxonomy" id="1213189"/>
    <lineage>
        <taxon>Eukaryota</taxon>
        <taxon>Fungi</taxon>
        <taxon>Fungi incertae sedis</taxon>
        <taxon>Zoopagomycota</taxon>
        <taxon>Kickxellomycotina</taxon>
        <taxon>Harpellomycetes</taxon>
        <taxon>Harpellales</taxon>
        <taxon>Legeriomycetaceae</taxon>
        <taxon>Zancudomyces</taxon>
    </lineage>
</organism>
<evidence type="ECO:0000313" key="11">
    <source>
        <dbReference type="Proteomes" id="UP000188320"/>
    </source>
</evidence>
<dbReference type="PROSITE" id="PS00489">
    <property type="entry name" value="RNA_POL_PHAGE_2"/>
    <property type="match status" value="1"/>
</dbReference>
<dbReference type="OrthoDB" id="276422at2759"/>
<dbReference type="InterPro" id="IPR043502">
    <property type="entry name" value="DNA/RNA_pol_sf"/>
</dbReference>
<gene>
    <name evidence="10" type="ORF">AX774_g4015</name>
</gene>
<evidence type="ECO:0000256" key="2">
    <source>
        <dbReference type="ARBA" id="ARBA00012418"/>
    </source>
</evidence>
<feature type="compositionally biased region" description="Basic and acidic residues" evidence="8">
    <location>
        <begin position="245"/>
        <end position="255"/>
    </location>
</feature>
<comment type="catalytic activity">
    <reaction evidence="7">
        <text>RNA(n) + a ribonucleoside 5'-triphosphate = RNA(n+1) + diphosphate</text>
        <dbReference type="Rhea" id="RHEA:21248"/>
        <dbReference type="Rhea" id="RHEA-COMP:14527"/>
        <dbReference type="Rhea" id="RHEA-COMP:17342"/>
        <dbReference type="ChEBI" id="CHEBI:33019"/>
        <dbReference type="ChEBI" id="CHEBI:61557"/>
        <dbReference type="ChEBI" id="CHEBI:140395"/>
        <dbReference type="EC" id="2.7.7.6"/>
    </reaction>
</comment>
<dbReference type="GO" id="GO:0003677">
    <property type="term" value="F:DNA binding"/>
    <property type="evidence" value="ECO:0007669"/>
    <property type="project" value="InterPro"/>
</dbReference>
<dbReference type="GO" id="GO:0034245">
    <property type="term" value="C:mitochondrial DNA-directed RNA polymerase complex"/>
    <property type="evidence" value="ECO:0007669"/>
    <property type="project" value="TreeGrafter"/>
</dbReference>
<evidence type="ECO:0000256" key="6">
    <source>
        <dbReference type="ARBA" id="ARBA00023163"/>
    </source>
</evidence>
<feature type="domain" description="DNA-directed RNA polymerase C-terminal" evidence="9">
    <location>
        <begin position="1"/>
        <end position="491"/>
    </location>
</feature>
<accession>A0A1R1PNE9</accession>
<evidence type="ECO:0000256" key="1">
    <source>
        <dbReference type="ARBA" id="ARBA00009493"/>
    </source>
</evidence>
<keyword evidence="6" id="KW-0804">Transcription</keyword>
<feature type="region of interest" description="Disordered" evidence="8">
    <location>
        <begin position="214"/>
        <end position="273"/>
    </location>
</feature>
<keyword evidence="4" id="KW-0808">Transferase</keyword>
<feature type="non-terminal residue" evidence="10">
    <location>
        <position position="1"/>
    </location>
</feature>
<evidence type="ECO:0000256" key="4">
    <source>
        <dbReference type="ARBA" id="ARBA00022679"/>
    </source>
</evidence>
<sequence>WLASEDPWQTLAACIELVDAVDSGDPENFVSHLHVHQDGTCNGLQHYAALGRDFEGGRQVNLVPGDHPMDVYSAVLDVVEVSVRRDAANGHEMAQLLVGKLKRKVIKQTVMTNVYGVSMYGAREQVMARLKEIVDPQTGAPLFTDRGQLLKLATYLAHRVFESLGEIFECARQIQDWLNEAASRIARSLPPESVKLRKELARLRAKQLRLAHSTIKTKTKAKAKTESTDETNTKSVDQANTNTKSTDETETETKTKAKSTTRPDLSDIDSSKVKTSLQQRKKHLIDQISSQPLASVTWTTPLNLIIVQPYRKLVTKAISSSLQYVSLVNEDLPSPVNSQKQKTAFPPNFVHSLDASHMLLSAIQCKVNGIVFSSVHDSYWTHACDIDMMNNILREQFVALHQKNILTELRDEFMLRYKDYLIPVNTTKVSQNNTSNLTSKSKHDYSLDYDHNADKIKLTSKISYIPFDLPPLPPTGTLDINSVLDSKYFFS</sequence>
<keyword evidence="5" id="KW-0548">Nucleotidyltransferase</keyword>
<dbReference type="PANTHER" id="PTHR10102">
    <property type="entry name" value="DNA-DIRECTED RNA POLYMERASE, MITOCHONDRIAL"/>
    <property type="match status" value="1"/>
</dbReference>
<evidence type="ECO:0000256" key="7">
    <source>
        <dbReference type="ARBA" id="ARBA00048552"/>
    </source>
</evidence>
<protein>
    <recommendedName>
        <fullName evidence="2">DNA-directed RNA polymerase</fullName>
        <ecNumber evidence="2">2.7.7.6</ecNumber>
    </recommendedName>
</protein>
<dbReference type="Pfam" id="PF00940">
    <property type="entry name" value="RNA_pol"/>
    <property type="match status" value="1"/>
</dbReference>
<dbReference type="SUPFAM" id="SSF56672">
    <property type="entry name" value="DNA/RNA polymerases"/>
    <property type="match status" value="1"/>
</dbReference>
<keyword evidence="11" id="KW-1185">Reference proteome</keyword>
<dbReference type="Gene3D" id="1.10.150.20">
    <property type="entry name" value="5' to 3' exonuclease, C-terminal subdomain"/>
    <property type="match status" value="1"/>
</dbReference>
<proteinExistence type="inferred from homology"/>
<dbReference type="GO" id="GO:0006390">
    <property type="term" value="P:mitochondrial transcription"/>
    <property type="evidence" value="ECO:0007669"/>
    <property type="project" value="TreeGrafter"/>
</dbReference>
<evidence type="ECO:0000313" key="10">
    <source>
        <dbReference type="EMBL" id="OMH82488.1"/>
    </source>
</evidence>
<dbReference type="PANTHER" id="PTHR10102:SF0">
    <property type="entry name" value="DNA-DIRECTED RNA POLYMERASE, MITOCHONDRIAL"/>
    <property type="match status" value="1"/>
</dbReference>
<dbReference type="EMBL" id="LSSK01000651">
    <property type="protein sequence ID" value="OMH82488.1"/>
    <property type="molecule type" value="Genomic_DNA"/>
</dbReference>
<evidence type="ECO:0000256" key="5">
    <source>
        <dbReference type="ARBA" id="ARBA00022695"/>
    </source>
</evidence>
<comment type="caution">
    <text evidence="10">The sequence shown here is derived from an EMBL/GenBank/DDBJ whole genome shotgun (WGS) entry which is preliminary data.</text>
</comment>
<dbReference type="InterPro" id="IPR046950">
    <property type="entry name" value="DNA-dir_Rpol_C_phage-type"/>
</dbReference>
<evidence type="ECO:0000256" key="3">
    <source>
        <dbReference type="ARBA" id="ARBA00022478"/>
    </source>
</evidence>
<reference evidence="11" key="1">
    <citation type="submission" date="2017-01" db="EMBL/GenBank/DDBJ databases">
        <authorList>
            <person name="Wang Y."/>
            <person name="White M."/>
            <person name="Kvist S."/>
            <person name="Moncalvo J.-M."/>
        </authorList>
    </citation>
    <scope>NUCLEOTIDE SEQUENCE [LARGE SCALE GENOMIC DNA]</scope>
    <source>
        <strain evidence="11">COL-18-3</strain>
    </source>
</reference>
<dbReference type="Proteomes" id="UP000188320">
    <property type="component" value="Unassembled WGS sequence"/>
</dbReference>
<name>A0A1R1PNE9_ZANCU</name>
<comment type="similarity">
    <text evidence="1">Belongs to the phage and mitochondrial RNA polymerase family.</text>
</comment>
<dbReference type="InterPro" id="IPR002092">
    <property type="entry name" value="DNA-dir_Rpol_phage-type"/>
</dbReference>
<keyword evidence="3 10" id="KW-0240">DNA-directed RNA polymerase</keyword>
<evidence type="ECO:0000256" key="8">
    <source>
        <dbReference type="SAM" id="MobiDB-lite"/>
    </source>
</evidence>
<dbReference type="EC" id="2.7.7.6" evidence="2"/>